<dbReference type="InterPro" id="IPR035892">
    <property type="entry name" value="C2_domain_sf"/>
</dbReference>
<feature type="compositionally biased region" description="Low complexity" evidence="4">
    <location>
        <begin position="1078"/>
        <end position="1088"/>
    </location>
</feature>
<feature type="compositionally biased region" description="Polar residues" evidence="4">
    <location>
        <begin position="1089"/>
        <end position="1100"/>
    </location>
</feature>
<dbReference type="PANTHER" id="PTHR45716">
    <property type="entry name" value="BITESIZE, ISOFORM I"/>
    <property type="match status" value="1"/>
</dbReference>
<evidence type="ECO:0000256" key="3">
    <source>
        <dbReference type="ARBA" id="ARBA00023136"/>
    </source>
</evidence>
<proteinExistence type="predicted"/>
<evidence type="ECO:0000313" key="6">
    <source>
        <dbReference type="EMBL" id="CAI8048696.1"/>
    </source>
</evidence>
<evidence type="ECO:0000256" key="1">
    <source>
        <dbReference type="ARBA" id="ARBA00004370"/>
    </source>
</evidence>
<comment type="subcellular location">
    <subcellularLocation>
        <location evidence="1">Membrane</location>
    </subcellularLocation>
</comment>
<name>A0AA35TKR0_GEOBA</name>
<keyword evidence="2" id="KW-0677">Repeat</keyword>
<feature type="region of interest" description="Disordered" evidence="4">
    <location>
        <begin position="59"/>
        <end position="163"/>
    </location>
</feature>
<dbReference type="FunFam" id="2.60.40.150:FF:000006">
    <property type="entry name" value="Synaptotagmin-like 5, isoform CRA_a"/>
    <property type="match status" value="2"/>
</dbReference>
<organism evidence="6 7">
    <name type="scientific">Geodia barretti</name>
    <name type="common">Barrett's horny sponge</name>
    <dbReference type="NCBI Taxonomy" id="519541"/>
    <lineage>
        <taxon>Eukaryota</taxon>
        <taxon>Metazoa</taxon>
        <taxon>Porifera</taxon>
        <taxon>Demospongiae</taxon>
        <taxon>Heteroscleromorpha</taxon>
        <taxon>Tetractinellida</taxon>
        <taxon>Astrophorina</taxon>
        <taxon>Geodiidae</taxon>
        <taxon>Geodia</taxon>
    </lineage>
</organism>
<reference evidence="6" key="1">
    <citation type="submission" date="2023-03" db="EMBL/GenBank/DDBJ databases">
        <authorList>
            <person name="Steffen K."/>
            <person name="Cardenas P."/>
        </authorList>
    </citation>
    <scope>NUCLEOTIDE SEQUENCE</scope>
</reference>
<dbReference type="Proteomes" id="UP001174909">
    <property type="component" value="Unassembled WGS sequence"/>
</dbReference>
<sequence>MPHSLSESSSTLCLPVCARKRLLDIQAAHYVSLPTADFSPSPLFGSQLVMMSLEVVQTAEPSKVNPYNGKARKNLNTSLSRSGSADSNNKPRSGTNESSIIVRYTNTDQQQQGTASGRSDSAMSMRSNTSSLGHRERPTSLAPARRVSPSEYSDSDEEDERNVLEVPGLSKIKHSESMGSLSSMYSAIGGKGDYAISGEVRFGVWYSRDGLLKVHVEQARDLAAARKEGYSYPYVKVYLLPDRTKHTKRKTGFMRRTVSPRYDETFKYKLSESELSSRTVWLSVWDWDRFGRNQFLGEVRLPLASLDLTDSTDHWHTLLDQDESAQLEMERQYKGRLLLGLMFQLNEEPPRPPPPPGKNRKPPRRKGVLHVAIKRAEDLPKTDPGGLTNAVVKCYLLPSRTSSNKRKTQVVMNSLCPVWDEEFVYKTSEKELAGERVLEVTIWDFDKRGSNDFIGGLRIGPARGGSPSQGPDWMDSFGEELSHWQTVLSRPGEWVEQWHTLRPRMDRPITSLPEKPRSRELSPVQERLSPPLEEEEEKYLRLRSGSSSPVLPQARSEKPLQTQSHSPSPIPQLLVTSEPMGDEEAGRPTTSTPFSHSTSSTSLHSAGLSDGEVGKGDYEISGDIQLGFVHQSEKLHIHVNRARDLAAADSNGFSDPYVKTYLLPDHSKSSKRKTGVQRKTLTPVFNETLEYSVSESELSSRTVWLSVWDWDRFGRNQFLGEVRLPLASLDLGSDTELWYPLLDKDQPYNINPSTSQLNLALRFTPRESEAGVTRGSLSVLVKRARNLFPTGEDVNNTPHHCSYVTTTLLPDTSQRRTSTVEKSANPSWKQSFVFEGVTVEEIAKERVLEVSVWDSGDDRFIGGLRTGPLPNGSSRNCDWMDSTGDEVSHWQMVLARPGEWAEQWHALRENMKPTTSMTSSHDTITATSSTGEFRKIDPKKKNEHSPKPSQEESASKTNSSKKGAALSTNSKAGKAGNRRDKSRSPPRHHAEPPVDEFRKTVPKIAKPTTNLDEEFRKVAAAPKALAGPPQKSATLEKTVTSLEKLVDTGPRSSSSLPHSIPPLTLEDIARSGDHLRSRSSSPEMPPSSNVVTPGSTLERSSNQMMQAGPLKRAGLLGVKGGGSRSSLGSQLSIYSSAGGGKGNYDISGEILLKISYHSRDRMLHIHVNRARDLAAADGNGFSDPYVKTYLLPDHSKSSKRKTNIARKTLNPVYNQTLKYIVAPLELNSQTVWLSVWDWDRFGRNQFLGEVRLPLASLDLSNPTECWYTLQDKDEDTGATDFYRGQLNLAIRYTPSGTKKGKTRGSLDVVIKQGRDFPSMGGAGKPDPVVKCYLLPDKSSSGKRKVGVIKNQSDPVWEEIVTYEKVVLEEIAKERVLEVTVWDWDKKGSSFIGGLRIGPLPDGSSRNHDWMDSIGDEVSHWEMVLAHPGEWAEQWHTLRTTMDPRNVSFQ</sequence>
<dbReference type="EMBL" id="CASHTH010003741">
    <property type="protein sequence ID" value="CAI8048696.1"/>
    <property type="molecule type" value="Genomic_DNA"/>
</dbReference>
<feature type="region of interest" description="Disordered" evidence="4">
    <location>
        <begin position="345"/>
        <end position="366"/>
    </location>
</feature>
<dbReference type="InterPro" id="IPR000008">
    <property type="entry name" value="C2_dom"/>
</dbReference>
<feature type="domain" description="C2" evidence="5">
    <location>
        <begin position="350"/>
        <end position="474"/>
    </location>
</feature>
<feature type="region of interest" description="Disordered" evidence="4">
    <location>
        <begin position="506"/>
        <end position="610"/>
    </location>
</feature>
<feature type="compositionally biased region" description="Polar residues" evidence="4">
    <location>
        <begin position="912"/>
        <end position="931"/>
    </location>
</feature>
<feature type="compositionally biased region" description="Basic and acidic residues" evidence="4">
    <location>
        <begin position="977"/>
        <end position="999"/>
    </location>
</feature>
<dbReference type="GO" id="GO:0042043">
    <property type="term" value="F:neurexin family protein binding"/>
    <property type="evidence" value="ECO:0007669"/>
    <property type="project" value="TreeGrafter"/>
</dbReference>
<evidence type="ECO:0000259" key="5">
    <source>
        <dbReference type="PROSITE" id="PS50004"/>
    </source>
</evidence>
<feature type="domain" description="C2" evidence="5">
    <location>
        <begin position="1282"/>
        <end position="1414"/>
    </location>
</feature>
<feature type="domain" description="C2" evidence="5">
    <location>
        <begin position="196"/>
        <end position="316"/>
    </location>
</feature>
<comment type="caution">
    <text evidence="6">The sequence shown here is derived from an EMBL/GenBank/DDBJ whole genome shotgun (WGS) entry which is preliminary data.</text>
</comment>
<feature type="compositionally biased region" description="Basic and acidic residues" evidence="4">
    <location>
        <begin position="932"/>
        <end position="954"/>
    </location>
</feature>
<dbReference type="PRINTS" id="PR00360">
    <property type="entry name" value="C2DOMAIN"/>
</dbReference>
<feature type="domain" description="C2" evidence="5">
    <location>
        <begin position="614"/>
        <end position="739"/>
    </location>
</feature>
<dbReference type="SMART" id="SM00239">
    <property type="entry name" value="C2"/>
    <property type="match status" value="6"/>
</dbReference>
<accession>A0AA35TKR0</accession>
<evidence type="ECO:0000256" key="4">
    <source>
        <dbReference type="SAM" id="MobiDB-lite"/>
    </source>
</evidence>
<feature type="region of interest" description="Disordered" evidence="4">
    <location>
        <begin position="1072"/>
        <end position="1100"/>
    </location>
</feature>
<feature type="domain" description="C2" evidence="5">
    <location>
        <begin position="1146"/>
        <end position="1267"/>
    </location>
</feature>
<dbReference type="GO" id="GO:0070382">
    <property type="term" value="C:exocytic vesicle"/>
    <property type="evidence" value="ECO:0007669"/>
    <property type="project" value="TreeGrafter"/>
</dbReference>
<evidence type="ECO:0000313" key="7">
    <source>
        <dbReference type="Proteomes" id="UP001174909"/>
    </source>
</evidence>
<dbReference type="CDD" id="cd08521">
    <property type="entry name" value="C2A_SLP"/>
    <property type="match status" value="3"/>
</dbReference>
<keyword evidence="3" id="KW-0472">Membrane</keyword>
<protein>
    <submittedName>
        <fullName evidence="6">Synaptotagmin-like protein 4</fullName>
    </submittedName>
</protein>
<dbReference type="PANTHER" id="PTHR45716:SF2">
    <property type="entry name" value="BITESIZE, ISOFORM I"/>
    <property type="match status" value="1"/>
</dbReference>
<dbReference type="Gene3D" id="2.60.40.150">
    <property type="entry name" value="C2 domain"/>
    <property type="match status" value="6"/>
</dbReference>
<feature type="region of interest" description="Disordered" evidence="4">
    <location>
        <begin position="911"/>
        <end position="1013"/>
    </location>
</feature>
<dbReference type="GO" id="GO:0006887">
    <property type="term" value="P:exocytosis"/>
    <property type="evidence" value="ECO:0007669"/>
    <property type="project" value="TreeGrafter"/>
</dbReference>
<keyword evidence="7" id="KW-1185">Reference proteome</keyword>
<feature type="compositionally biased region" description="Polar residues" evidence="4">
    <location>
        <begin position="955"/>
        <end position="971"/>
    </location>
</feature>
<dbReference type="Pfam" id="PF00168">
    <property type="entry name" value="C2"/>
    <property type="match status" value="6"/>
</dbReference>
<dbReference type="GO" id="GO:0005886">
    <property type="term" value="C:plasma membrane"/>
    <property type="evidence" value="ECO:0007669"/>
    <property type="project" value="TreeGrafter"/>
</dbReference>
<feature type="compositionally biased region" description="Polar residues" evidence="4">
    <location>
        <begin position="74"/>
        <end position="132"/>
    </location>
</feature>
<evidence type="ECO:0000256" key="2">
    <source>
        <dbReference type="ARBA" id="ARBA00022737"/>
    </source>
</evidence>
<feature type="compositionally biased region" description="Low complexity" evidence="4">
    <location>
        <begin position="588"/>
        <end position="605"/>
    </location>
</feature>
<gene>
    <name evidence="6" type="ORF">GBAR_LOCUS26845</name>
</gene>
<dbReference type="PROSITE" id="PS50004">
    <property type="entry name" value="C2"/>
    <property type="match status" value="6"/>
</dbReference>
<feature type="domain" description="C2" evidence="5">
    <location>
        <begin position="753"/>
        <end position="891"/>
    </location>
</feature>
<dbReference type="SUPFAM" id="SSF49562">
    <property type="entry name" value="C2 domain (Calcium/lipid-binding domain, CaLB)"/>
    <property type="match status" value="6"/>
</dbReference>